<evidence type="ECO:0000313" key="8">
    <source>
        <dbReference type="Proteomes" id="UP000185744"/>
    </source>
</evidence>
<dbReference type="STRING" id="1903181.BTN85_0189"/>
<dbReference type="InterPro" id="IPR000412">
    <property type="entry name" value="ABC_2_transport"/>
</dbReference>
<dbReference type="PANTHER" id="PTHR43229:SF2">
    <property type="entry name" value="NODULATION PROTEIN J"/>
    <property type="match status" value="1"/>
</dbReference>
<dbReference type="InParanoid" id="A0A1Q6DTM9"/>
<evidence type="ECO:0000259" key="6">
    <source>
        <dbReference type="PROSITE" id="PS51012"/>
    </source>
</evidence>
<dbReference type="AlphaFoldDB" id="A0A1Q6DTM9"/>
<feature type="transmembrane region" description="Helical" evidence="5">
    <location>
        <begin position="161"/>
        <end position="183"/>
    </location>
</feature>
<organism evidence="7 8">
    <name type="scientific">Methanohalarchaeum thermophilum</name>
    <dbReference type="NCBI Taxonomy" id="1903181"/>
    <lineage>
        <taxon>Archaea</taxon>
        <taxon>Methanobacteriati</taxon>
        <taxon>Methanobacteriota</taxon>
        <taxon>Methanonatronarchaeia</taxon>
        <taxon>Methanonatronarchaeales</taxon>
        <taxon>Methanonatronarchaeaceae</taxon>
        <taxon>Candidatus Methanohalarchaeum</taxon>
    </lineage>
</organism>
<keyword evidence="8" id="KW-1185">Reference proteome</keyword>
<dbReference type="InterPro" id="IPR047817">
    <property type="entry name" value="ABC2_TM_bact-type"/>
</dbReference>
<accession>A0A1Q6DTM9</accession>
<feature type="transmembrane region" description="Helical" evidence="5">
    <location>
        <begin position="41"/>
        <end position="61"/>
    </location>
</feature>
<dbReference type="GO" id="GO:0140359">
    <property type="term" value="F:ABC-type transporter activity"/>
    <property type="evidence" value="ECO:0007669"/>
    <property type="project" value="InterPro"/>
</dbReference>
<comment type="caution">
    <text evidence="7">The sequence shown here is derived from an EMBL/GenBank/DDBJ whole genome shotgun (WGS) entry which is preliminary data.</text>
</comment>
<evidence type="ECO:0000313" key="7">
    <source>
        <dbReference type="EMBL" id="OKY77721.1"/>
    </source>
</evidence>
<keyword evidence="4 5" id="KW-0472">Membrane</keyword>
<evidence type="ECO:0000256" key="2">
    <source>
        <dbReference type="ARBA" id="ARBA00022692"/>
    </source>
</evidence>
<dbReference type="PANTHER" id="PTHR43229">
    <property type="entry name" value="NODULATION PROTEIN J"/>
    <property type="match status" value="1"/>
</dbReference>
<evidence type="ECO:0000256" key="5">
    <source>
        <dbReference type="SAM" id="Phobius"/>
    </source>
</evidence>
<reference evidence="7" key="1">
    <citation type="submission" date="2016-12" db="EMBL/GenBank/DDBJ databases">
        <title>Discovery of methanogenic haloarchaea.</title>
        <authorList>
            <person name="Sorokin D.Y."/>
            <person name="Makarova K.S."/>
            <person name="Abbas B."/>
            <person name="Ferrer M."/>
            <person name="Golyshin P.N."/>
        </authorList>
    </citation>
    <scope>NUCLEOTIDE SEQUENCE [LARGE SCALE GENOMIC DNA]</scope>
    <source>
        <strain evidence="7">HMET1</strain>
    </source>
</reference>
<feature type="domain" description="ABC transmembrane type-2" evidence="6">
    <location>
        <begin position="39"/>
        <end position="286"/>
    </location>
</feature>
<evidence type="ECO:0000256" key="4">
    <source>
        <dbReference type="ARBA" id="ARBA00023136"/>
    </source>
</evidence>
<name>A0A1Q6DTM9_METT1</name>
<dbReference type="PROSITE" id="PS51012">
    <property type="entry name" value="ABC_TM2"/>
    <property type="match status" value="1"/>
</dbReference>
<dbReference type="InterPro" id="IPR051784">
    <property type="entry name" value="Nod_factor_ABC_transporter"/>
</dbReference>
<proteinExistence type="predicted"/>
<gene>
    <name evidence="7" type="ORF">BTN85_0189</name>
</gene>
<feature type="transmembrane region" description="Helical" evidence="5">
    <location>
        <begin position="136"/>
        <end position="155"/>
    </location>
</feature>
<comment type="subcellular location">
    <subcellularLocation>
        <location evidence="1">Membrane</location>
        <topology evidence="1">Multi-pass membrane protein</topology>
    </subcellularLocation>
</comment>
<evidence type="ECO:0000256" key="3">
    <source>
        <dbReference type="ARBA" id="ARBA00022989"/>
    </source>
</evidence>
<feature type="transmembrane region" description="Helical" evidence="5">
    <location>
        <begin position="261"/>
        <end position="283"/>
    </location>
</feature>
<dbReference type="Pfam" id="PF01061">
    <property type="entry name" value="ABC2_membrane"/>
    <property type="match status" value="1"/>
</dbReference>
<keyword evidence="2 5" id="KW-0812">Transmembrane</keyword>
<evidence type="ECO:0000256" key="1">
    <source>
        <dbReference type="ARBA" id="ARBA00004141"/>
    </source>
</evidence>
<feature type="transmembrane region" description="Helical" evidence="5">
    <location>
        <begin position="81"/>
        <end position="103"/>
    </location>
</feature>
<dbReference type="GO" id="GO:0043190">
    <property type="term" value="C:ATP-binding cassette (ABC) transporter complex"/>
    <property type="evidence" value="ECO:0007669"/>
    <property type="project" value="InterPro"/>
</dbReference>
<feature type="transmembrane region" description="Helical" evidence="5">
    <location>
        <begin position="195"/>
        <end position="213"/>
    </location>
</feature>
<dbReference type="EMBL" id="MSDW01000001">
    <property type="protein sequence ID" value="OKY77721.1"/>
    <property type="molecule type" value="Genomic_DNA"/>
</dbReference>
<dbReference type="PRINTS" id="PR00164">
    <property type="entry name" value="ABC2TRNSPORT"/>
</dbReference>
<dbReference type="InterPro" id="IPR013525">
    <property type="entry name" value="ABC2_TM"/>
</dbReference>
<dbReference type="PIRSF" id="PIRSF006648">
    <property type="entry name" value="DrrB"/>
    <property type="match status" value="1"/>
</dbReference>
<dbReference type="Proteomes" id="UP000185744">
    <property type="component" value="Unassembled WGS sequence"/>
</dbReference>
<protein>
    <submittedName>
        <fullName evidence="7">ABC-type multidrug transport system permease component</fullName>
    </submittedName>
</protein>
<keyword evidence="3 5" id="KW-1133">Transmembrane helix</keyword>
<sequence length="292" mass="32192">MNNKNQMKKREIHRSKNDFLGDLWANYKRWIMKFLRSPHQVIMNLLNPIIFLVMFTEIFGGVVTGSITSAIGGSEFNYTTFLLPAIAMQVAITTGQGSGIGLVRDIDEWIFEKVMVSPMNKAAVFLGKTFSEISRIAVQILIILGLGIVLGANISTGFLGVIGIILVGMLFSIIFISLTTAIAMKTKDQEAMMSIMMPIMFPLLFLSSAFLPLDIVPGWIQNIARFNPVTYGVDASRALILGKDVSTVLEVNAFTGMWNTIIPAIIVLLVYITIIGSIAIYTIKKETTSEVK</sequence>